<gene>
    <name evidence="4" type="ORF">L195_g052849</name>
</gene>
<accession>A0A2K3K7D6</accession>
<dbReference type="Pfam" id="PF00076">
    <property type="entry name" value="RRM_1"/>
    <property type="match status" value="1"/>
</dbReference>
<reference evidence="4 5" key="2">
    <citation type="journal article" date="2017" name="Front. Plant Sci.">
        <title>Gene Classification and Mining of Molecular Markers Useful in Red Clover (Trifolium pratense) Breeding.</title>
        <authorList>
            <person name="Istvanek J."/>
            <person name="Dluhosova J."/>
            <person name="Dluhos P."/>
            <person name="Patkova L."/>
            <person name="Nedelnik J."/>
            <person name="Repkova J."/>
        </authorList>
    </citation>
    <scope>NUCLEOTIDE SEQUENCE [LARGE SCALE GENOMIC DNA]</scope>
    <source>
        <strain evidence="5">cv. Tatra</strain>
        <tissue evidence="4">Young leaves</tissue>
    </source>
</reference>
<feature type="domain" description="RRM" evidence="3">
    <location>
        <begin position="63"/>
        <end position="124"/>
    </location>
</feature>
<feature type="non-terminal residue" evidence="4">
    <location>
        <position position="124"/>
    </location>
</feature>
<dbReference type="Proteomes" id="UP000236291">
    <property type="component" value="Unassembled WGS sequence"/>
</dbReference>
<dbReference type="EMBL" id="ASHM01087064">
    <property type="protein sequence ID" value="PNX62199.1"/>
    <property type="molecule type" value="Genomic_DNA"/>
</dbReference>
<dbReference type="Gene3D" id="3.30.70.330">
    <property type="match status" value="1"/>
</dbReference>
<dbReference type="PROSITE" id="PS50102">
    <property type="entry name" value="RRM"/>
    <property type="match status" value="1"/>
</dbReference>
<dbReference type="CDD" id="cd00590">
    <property type="entry name" value="RRM_SF"/>
    <property type="match status" value="1"/>
</dbReference>
<keyword evidence="1" id="KW-0694">RNA-binding</keyword>
<dbReference type="SUPFAM" id="SSF54928">
    <property type="entry name" value="RNA-binding domain, RBD"/>
    <property type="match status" value="1"/>
</dbReference>
<evidence type="ECO:0000259" key="3">
    <source>
        <dbReference type="PROSITE" id="PS50102"/>
    </source>
</evidence>
<name>A0A2K3K7D6_TRIPR</name>
<reference evidence="4 5" key="1">
    <citation type="journal article" date="2014" name="Am. J. Bot.">
        <title>Genome assembly and annotation for red clover (Trifolium pratense; Fabaceae).</title>
        <authorList>
            <person name="Istvanek J."/>
            <person name="Jaros M."/>
            <person name="Krenek A."/>
            <person name="Repkova J."/>
        </authorList>
    </citation>
    <scope>NUCLEOTIDE SEQUENCE [LARGE SCALE GENOMIC DNA]</scope>
    <source>
        <strain evidence="5">cv. Tatra</strain>
        <tissue evidence="4">Young leaves</tissue>
    </source>
</reference>
<dbReference type="InterPro" id="IPR035979">
    <property type="entry name" value="RBD_domain_sf"/>
</dbReference>
<dbReference type="InterPro" id="IPR000504">
    <property type="entry name" value="RRM_dom"/>
</dbReference>
<dbReference type="InterPro" id="IPR012677">
    <property type="entry name" value="Nucleotide-bd_a/b_plait_sf"/>
</dbReference>
<dbReference type="GO" id="GO:0003723">
    <property type="term" value="F:RNA binding"/>
    <property type="evidence" value="ECO:0007669"/>
    <property type="project" value="UniProtKB-UniRule"/>
</dbReference>
<evidence type="ECO:0000256" key="1">
    <source>
        <dbReference type="PROSITE-ProRule" id="PRU00176"/>
    </source>
</evidence>
<protein>
    <recommendedName>
        <fullName evidence="3">RRM domain-containing protein</fullName>
    </recommendedName>
</protein>
<comment type="caution">
    <text evidence="4">The sequence shown here is derived from an EMBL/GenBank/DDBJ whole genome shotgun (WGS) entry which is preliminary data.</text>
</comment>
<evidence type="ECO:0000256" key="2">
    <source>
        <dbReference type="SAM" id="MobiDB-lite"/>
    </source>
</evidence>
<sequence>RLTQNNQGVLPGILVRGGEMRDDDYGWKEVRGRRNDRRKNQAFTPDIATNRKRQGREDEAKYTSYFFSDIPDSFGAKAMFNIFQKYGEVVEVVIPAKRDKGGRRFGFARFDQVWDVRKFGIELD</sequence>
<proteinExistence type="predicted"/>
<feature type="non-terminal residue" evidence="4">
    <location>
        <position position="1"/>
    </location>
</feature>
<organism evidence="4 5">
    <name type="scientific">Trifolium pratense</name>
    <name type="common">Red clover</name>
    <dbReference type="NCBI Taxonomy" id="57577"/>
    <lineage>
        <taxon>Eukaryota</taxon>
        <taxon>Viridiplantae</taxon>
        <taxon>Streptophyta</taxon>
        <taxon>Embryophyta</taxon>
        <taxon>Tracheophyta</taxon>
        <taxon>Spermatophyta</taxon>
        <taxon>Magnoliopsida</taxon>
        <taxon>eudicotyledons</taxon>
        <taxon>Gunneridae</taxon>
        <taxon>Pentapetalae</taxon>
        <taxon>rosids</taxon>
        <taxon>fabids</taxon>
        <taxon>Fabales</taxon>
        <taxon>Fabaceae</taxon>
        <taxon>Papilionoideae</taxon>
        <taxon>50 kb inversion clade</taxon>
        <taxon>NPAAA clade</taxon>
        <taxon>Hologalegina</taxon>
        <taxon>IRL clade</taxon>
        <taxon>Trifolieae</taxon>
        <taxon>Trifolium</taxon>
    </lineage>
</organism>
<evidence type="ECO:0000313" key="5">
    <source>
        <dbReference type="Proteomes" id="UP000236291"/>
    </source>
</evidence>
<dbReference type="AlphaFoldDB" id="A0A2K3K7D6"/>
<evidence type="ECO:0000313" key="4">
    <source>
        <dbReference type="EMBL" id="PNX62199.1"/>
    </source>
</evidence>
<feature type="region of interest" description="Disordered" evidence="2">
    <location>
        <begin position="31"/>
        <end position="58"/>
    </location>
</feature>